<feature type="transmembrane region" description="Helical" evidence="7">
    <location>
        <begin position="71"/>
        <end position="92"/>
    </location>
</feature>
<dbReference type="Gene3D" id="1.20.1250.20">
    <property type="entry name" value="MFS general substrate transporter like domains"/>
    <property type="match status" value="1"/>
</dbReference>
<dbReference type="InterPro" id="IPR036259">
    <property type="entry name" value="MFS_trans_sf"/>
</dbReference>
<evidence type="ECO:0000313" key="8">
    <source>
        <dbReference type="EMBL" id="KAJ4386095.1"/>
    </source>
</evidence>
<keyword evidence="5 7" id="KW-0472">Membrane</keyword>
<gene>
    <name evidence="8" type="ORF">N0V93_008987</name>
</gene>
<feature type="transmembrane region" description="Helical" evidence="7">
    <location>
        <begin position="25"/>
        <end position="51"/>
    </location>
</feature>
<dbReference type="PANTHER" id="PTHR23513">
    <property type="entry name" value="INTEGRAL MEMBRANE EFFLUX PROTEIN-RELATED"/>
    <property type="match status" value="1"/>
</dbReference>
<evidence type="ECO:0008006" key="10">
    <source>
        <dbReference type="Google" id="ProtNLM"/>
    </source>
</evidence>
<feature type="transmembrane region" description="Helical" evidence="7">
    <location>
        <begin position="219"/>
        <end position="239"/>
    </location>
</feature>
<dbReference type="EMBL" id="JAPEVB010000006">
    <property type="protein sequence ID" value="KAJ4386095.1"/>
    <property type="molecule type" value="Genomic_DNA"/>
</dbReference>
<organism evidence="8 9">
    <name type="scientific">Gnomoniopsis smithogilvyi</name>
    <dbReference type="NCBI Taxonomy" id="1191159"/>
    <lineage>
        <taxon>Eukaryota</taxon>
        <taxon>Fungi</taxon>
        <taxon>Dikarya</taxon>
        <taxon>Ascomycota</taxon>
        <taxon>Pezizomycotina</taxon>
        <taxon>Sordariomycetes</taxon>
        <taxon>Sordariomycetidae</taxon>
        <taxon>Diaporthales</taxon>
        <taxon>Gnomoniaceae</taxon>
        <taxon>Gnomoniopsis</taxon>
    </lineage>
</organism>
<sequence length="540" mass="59497">MVRSNIFRDAVDGLKDFSPAERRNIIIYIIGIMIYKFGLEAFNGSIVALATNRYDYEALQAGGPSKTFGRVGLLTGLNQAMQCVGSILIAPLMKRFATKNVLSAAIFVFALFTAILLIVDAATGGSWIPESYKGLNHPDDSFEYYGRFNTDGMIPIYAICGIAYGMVELIRRTIPRDIVGGNVQKLRKMDSLVHIFYEITGTTGAFVTGLVLIPQLGNNRAFIITPFAFVCSAISWYFISDLGHDKANRSLVKKTEPNYLKASLAGFWLFFESIFVGAKILFTSRKFIWLVPGYAIALYGHRYLENGIAPQVARRYLGQSGWSQIMVGGSNMGELFGALTVFLFTNWIKTPVPWLRLDALMLLIVWYIPYWRPPRNQVSQAWVVAATFLPVSFGWAAGDVSLAAYIQASLTRLESKEKNVSALGAVMAFLYSFYIVLYAILGTFLGRYLDGVYAASGGSDGGSISSGLVYTAGVQFTLICILVIAATFIPKGALRFNPEMLYDEALDQADLLDGEYDGERKADDGKGSEERDEKSPAIVV</sequence>
<evidence type="ECO:0000256" key="5">
    <source>
        <dbReference type="ARBA" id="ARBA00023136"/>
    </source>
</evidence>
<dbReference type="Proteomes" id="UP001140453">
    <property type="component" value="Unassembled WGS sequence"/>
</dbReference>
<feature type="transmembrane region" description="Helical" evidence="7">
    <location>
        <begin position="382"/>
        <end position="406"/>
    </location>
</feature>
<dbReference type="Pfam" id="PF07690">
    <property type="entry name" value="MFS_1"/>
    <property type="match status" value="1"/>
</dbReference>
<comment type="subcellular location">
    <subcellularLocation>
        <location evidence="1">Cell membrane</location>
        <topology evidence="1">Multi-pass membrane protein</topology>
    </subcellularLocation>
</comment>
<keyword evidence="3 7" id="KW-0812">Transmembrane</keyword>
<feature type="transmembrane region" description="Helical" evidence="7">
    <location>
        <begin position="467"/>
        <end position="489"/>
    </location>
</feature>
<feature type="transmembrane region" description="Helical" evidence="7">
    <location>
        <begin position="259"/>
        <end position="281"/>
    </location>
</feature>
<feature type="compositionally biased region" description="Basic and acidic residues" evidence="6">
    <location>
        <begin position="517"/>
        <end position="540"/>
    </location>
</feature>
<evidence type="ECO:0000256" key="2">
    <source>
        <dbReference type="ARBA" id="ARBA00022475"/>
    </source>
</evidence>
<evidence type="ECO:0000256" key="3">
    <source>
        <dbReference type="ARBA" id="ARBA00022692"/>
    </source>
</evidence>
<keyword evidence="4 7" id="KW-1133">Transmembrane helix</keyword>
<feature type="transmembrane region" description="Helical" evidence="7">
    <location>
        <begin position="426"/>
        <end position="446"/>
    </location>
</feature>
<name>A0A9W9CSA1_9PEZI</name>
<dbReference type="GO" id="GO:0005886">
    <property type="term" value="C:plasma membrane"/>
    <property type="evidence" value="ECO:0007669"/>
    <property type="project" value="UniProtKB-SubCell"/>
</dbReference>
<protein>
    <recommendedName>
        <fullName evidence="10">Major facilitator superfamily domain-containing protein</fullName>
    </recommendedName>
</protein>
<comment type="caution">
    <text evidence="8">The sequence shown here is derived from an EMBL/GenBank/DDBJ whole genome shotgun (WGS) entry which is preliminary data.</text>
</comment>
<evidence type="ECO:0000256" key="7">
    <source>
        <dbReference type="SAM" id="Phobius"/>
    </source>
</evidence>
<reference evidence="8" key="1">
    <citation type="submission" date="2022-10" db="EMBL/GenBank/DDBJ databases">
        <title>Tapping the CABI collections for fungal endophytes: first genome assemblies for Collariella, Neodidymelliopsis, Ascochyta clinopodiicola, Didymella pomorum, Didymosphaeria variabile, Neocosmospora piperis and Neocucurbitaria cava.</title>
        <authorList>
            <person name="Hill R."/>
        </authorList>
    </citation>
    <scope>NUCLEOTIDE SEQUENCE</scope>
    <source>
        <strain evidence="8">IMI 355082</strain>
    </source>
</reference>
<evidence type="ECO:0000256" key="6">
    <source>
        <dbReference type="SAM" id="MobiDB-lite"/>
    </source>
</evidence>
<feature type="region of interest" description="Disordered" evidence="6">
    <location>
        <begin position="513"/>
        <end position="540"/>
    </location>
</feature>
<evidence type="ECO:0000256" key="4">
    <source>
        <dbReference type="ARBA" id="ARBA00022989"/>
    </source>
</evidence>
<keyword evidence="2" id="KW-1003">Cell membrane</keyword>
<evidence type="ECO:0000256" key="1">
    <source>
        <dbReference type="ARBA" id="ARBA00004651"/>
    </source>
</evidence>
<feature type="transmembrane region" description="Helical" evidence="7">
    <location>
        <begin position="191"/>
        <end position="213"/>
    </location>
</feature>
<feature type="transmembrane region" description="Helical" evidence="7">
    <location>
        <begin position="325"/>
        <end position="348"/>
    </location>
</feature>
<dbReference type="GO" id="GO:0022857">
    <property type="term" value="F:transmembrane transporter activity"/>
    <property type="evidence" value="ECO:0007669"/>
    <property type="project" value="InterPro"/>
</dbReference>
<dbReference type="PANTHER" id="PTHR23513:SF6">
    <property type="entry name" value="MAJOR FACILITATOR SUPERFAMILY ASSOCIATED DOMAIN-CONTAINING PROTEIN"/>
    <property type="match status" value="1"/>
</dbReference>
<dbReference type="SUPFAM" id="SSF103473">
    <property type="entry name" value="MFS general substrate transporter"/>
    <property type="match status" value="1"/>
</dbReference>
<dbReference type="OrthoDB" id="5344169at2759"/>
<accession>A0A9W9CSA1</accession>
<feature type="transmembrane region" description="Helical" evidence="7">
    <location>
        <begin position="152"/>
        <end position="170"/>
    </location>
</feature>
<feature type="transmembrane region" description="Helical" evidence="7">
    <location>
        <begin position="104"/>
        <end position="128"/>
    </location>
</feature>
<dbReference type="InterPro" id="IPR011701">
    <property type="entry name" value="MFS"/>
</dbReference>
<proteinExistence type="predicted"/>
<dbReference type="AlphaFoldDB" id="A0A9W9CSA1"/>
<keyword evidence="9" id="KW-1185">Reference proteome</keyword>
<feature type="transmembrane region" description="Helical" evidence="7">
    <location>
        <begin position="354"/>
        <end position="370"/>
    </location>
</feature>
<evidence type="ECO:0000313" key="9">
    <source>
        <dbReference type="Proteomes" id="UP001140453"/>
    </source>
</evidence>